<evidence type="ECO:0008006" key="3">
    <source>
        <dbReference type="Google" id="ProtNLM"/>
    </source>
</evidence>
<dbReference type="InterPro" id="IPR018389">
    <property type="entry name" value="DctP_fam"/>
</dbReference>
<dbReference type="Gene3D" id="3.40.190.170">
    <property type="entry name" value="Bacterial extracellular solute-binding protein, family 7"/>
    <property type="match status" value="1"/>
</dbReference>
<feature type="non-terminal residue" evidence="2">
    <location>
        <position position="212"/>
    </location>
</feature>
<proteinExistence type="predicted"/>
<evidence type="ECO:0000313" key="2">
    <source>
        <dbReference type="EMBL" id="GAH81168.1"/>
    </source>
</evidence>
<gene>
    <name evidence="2" type="ORF">S03H2_59298</name>
</gene>
<keyword evidence="1" id="KW-0732">Signal</keyword>
<dbReference type="NCBIfam" id="NF037995">
    <property type="entry name" value="TRAP_S1"/>
    <property type="match status" value="1"/>
</dbReference>
<comment type="caution">
    <text evidence="2">The sequence shown here is derived from an EMBL/GenBank/DDBJ whole genome shotgun (WGS) entry which is preliminary data.</text>
</comment>
<dbReference type="Pfam" id="PF03480">
    <property type="entry name" value="DctP"/>
    <property type="match status" value="1"/>
</dbReference>
<dbReference type="EMBL" id="BARU01038123">
    <property type="protein sequence ID" value="GAH81168.1"/>
    <property type="molecule type" value="Genomic_DNA"/>
</dbReference>
<protein>
    <recommendedName>
        <fullName evidence="3">SsuA/THI5-like domain-containing protein</fullName>
    </recommendedName>
</protein>
<accession>X1KGH6</accession>
<evidence type="ECO:0000256" key="1">
    <source>
        <dbReference type="ARBA" id="ARBA00022729"/>
    </source>
</evidence>
<name>X1KGH6_9ZZZZ</name>
<dbReference type="PANTHER" id="PTHR33376">
    <property type="match status" value="1"/>
</dbReference>
<dbReference type="GO" id="GO:0055085">
    <property type="term" value="P:transmembrane transport"/>
    <property type="evidence" value="ECO:0007669"/>
    <property type="project" value="InterPro"/>
</dbReference>
<dbReference type="PANTHER" id="PTHR33376:SF15">
    <property type="entry name" value="BLL6794 PROTEIN"/>
    <property type="match status" value="1"/>
</dbReference>
<dbReference type="AlphaFoldDB" id="X1KGH6"/>
<dbReference type="InterPro" id="IPR038404">
    <property type="entry name" value="TRAP_DctP_sf"/>
</dbReference>
<reference evidence="2" key="1">
    <citation type="journal article" date="2014" name="Front. Microbiol.">
        <title>High frequency of phylogenetically diverse reductive dehalogenase-homologous genes in deep subseafloor sedimentary metagenomes.</title>
        <authorList>
            <person name="Kawai M."/>
            <person name="Futagami T."/>
            <person name="Toyoda A."/>
            <person name="Takaki Y."/>
            <person name="Nishi S."/>
            <person name="Hori S."/>
            <person name="Arai W."/>
            <person name="Tsubouchi T."/>
            <person name="Morono Y."/>
            <person name="Uchiyama I."/>
            <person name="Ito T."/>
            <person name="Fujiyama A."/>
            <person name="Inagaki F."/>
            <person name="Takami H."/>
        </authorList>
    </citation>
    <scope>NUCLEOTIDE SEQUENCE</scope>
    <source>
        <strain evidence="2">Expedition CK06-06</strain>
    </source>
</reference>
<sequence length="212" mass="23455">MPGPAAPTPAPAEVIKLTWGEQNFEMGWGPSHAEQPWLKKIEAATNNRVKFEVYWAQTLVKGPDLWNAIKTGVVDGGWCFHGYWAGMTPLADVITLPGLPIKSAKQAGGILWQLYHEFPSIQKEFADVHVLTPWASQPYILITTKKQVRTLDDLKGMKIRTTGAGPTEQMKALGGVPMLIPMPDNYLAMQKGTTDGMTAPFEAIQAFRFYEV</sequence>
<organism evidence="2">
    <name type="scientific">marine sediment metagenome</name>
    <dbReference type="NCBI Taxonomy" id="412755"/>
    <lineage>
        <taxon>unclassified sequences</taxon>
        <taxon>metagenomes</taxon>
        <taxon>ecological metagenomes</taxon>
    </lineage>
</organism>